<keyword evidence="1" id="KW-0812">Transmembrane</keyword>
<accession>A0ABT3GW46</accession>
<dbReference type="RefSeq" id="WP_264504843.1">
    <property type="nucleotide sequence ID" value="NZ_JAPDFL010000001.1"/>
</dbReference>
<evidence type="ECO:0000313" key="3">
    <source>
        <dbReference type="Proteomes" id="UP001208938"/>
    </source>
</evidence>
<comment type="caution">
    <text evidence="2">The sequence shown here is derived from an EMBL/GenBank/DDBJ whole genome shotgun (WGS) entry which is preliminary data.</text>
</comment>
<keyword evidence="1" id="KW-0472">Membrane</keyword>
<sequence length="81" mass="8253">MVGTDPALPEAATDRGPVSAITAVLNAVGTVWIVALMLLIVSDIAMRNIANAPIAGVPEMVSFSIVGIVFLQLSHALRAGG</sequence>
<proteinExistence type="predicted"/>
<feature type="transmembrane region" description="Helical" evidence="1">
    <location>
        <begin position="20"/>
        <end position="41"/>
    </location>
</feature>
<evidence type="ECO:0000313" key="2">
    <source>
        <dbReference type="EMBL" id="MCW1931752.1"/>
    </source>
</evidence>
<dbReference type="EMBL" id="JAPDFL010000001">
    <property type="protein sequence ID" value="MCW1931752.1"/>
    <property type="molecule type" value="Genomic_DNA"/>
</dbReference>
<organism evidence="2 3">
    <name type="scientific">Pararhodobacter zhoushanensis</name>
    <dbReference type="NCBI Taxonomy" id="2479545"/>
    <lineage>
        <taxon>Bacteria</taxon>
        <taxon>Pseudomonadati</taxon>
        <taxon>Pseudomonadota</taxon>
        <taxon>Alphaproteobacteria</taxon>
        <taxon>Rhodobacterales</taxon>
        <taxon>Paracoccaceae</taxon>
        <taxon>Pararhodobacter</taxon>
    </lineage>
</organism>
<reference evidence="2 3" key="1">
    <citation type="submission" date="2022-10" db="EMBL/GenBank/DDBJ databases">
        <title>Pararhodobacter sp. nov., isolated from marine algae.</title>
        <authorList>
            <person name="Choi B.J."/>
            <person name="Kim J.M."/>
            <person name="Lee J.K."/>
            <person name="Choi D.G."/>
            <person name="Jeon C.O."/>
        </authorList>
    </citation>
    <scope>NUCLEOTIDE SEQUENCE [LARGE SCALE GENOMIC DNA]</scope>
    <source>
        <strain evidence="2 3">ZQ420</strain>
    </source>
</reference>
<gene>
    <name evidence="2" type="ORF">OKW52_05610</name>
</gene>
<protein>
    <submittedName>
        <fullName evidence="2">Uncharacterized protein</fullName>
    </submittedName>
</protein>
<keyword evidence="3" id="KW-1185">Reference proteome</keyword>
<dbReference type="Proteomes" id="UP001208938">
    <property type="component" value="Unassembled WGS sequence"/>
</dbReference>
<keyword evidence="1" id="KW-1133">Transmembrane helix</keyword>
<evidence type="ECO:0000256" key="1">
    <source>
        <dbReference type="SAM" id="Phobius"/>
    </source>
</evidence>
<feature type="transmembrane region" description="Helical" evidence="1">
    <location>
        <begin position="53"/>
        <end position="73"/>
    </location>
</feature>
<name>A0ABT3GW46_9RHOB</name>